<gene>
    <name evidence="1" type="ORF">PS896_05277</name>
</gene>
<protein>
    <submittedName>
        <fullName evidence="1">Uncharacterized protein</fullName>
    </submittedName>
</protein>
<evidence type="ECO:0000313" key="2">
    <source>
        <dbReference type="Proteomes" id="UP000377224"/>
    </source>
</evidence>
<dbReference type="Proteomes" id="UP000377224">
    <property type="component" value="Unassembled WGS sequence"/>
</dbReference>
<dbReference type="EMBL" id="CABVIN010000010">
    <property type="protein sequence ID" value="VVP49321.1"/>
    <property type="molecule type" value="Genomic_DNA"/>
</dbReference>
<name>A0A5E7PIQ0_PSEFL</name>
<dbReference type="AlphaFoldDB" id="A0A5E7PIQ0"/>
<proteinExistence type="predicted"/>
<sequence length="205" mass="22946">MDTFFLAQALDEMQVRFIVLHAVDALGINRTGLEFVGVALDAVLFEDLADDFRHREVLEDALVDAMRQVGQLRAQGHRITGQAFARVALRGAVNLAVNAAAVGRQLQEGRFVQQGFEVQRRLLTDQLHLKDKRLADGFPTLQGEYLKVSRKTFDGQGKVSFIGRREHPLFLVLYSGVSRRPQNGSTYAKFWKAKTTSTSRAGRCL</sequence>
<accession>A0A5E7PIQ0</accession>
<reference evidence="1 2" key="1">
    <citation type="submission" date="2019-09" db="EMBL/GenBank/DDBJ databases">
        <authorList>
            <person name="Chandra G."/>
            <person name="Truman W A."/>
        </authorList>
    </citation>
    <scope>NUCLEOTIDE SEQUENCE [LARGE SCALE GENOMIC DNA]</scope>
    <source>
        <strain evidence="1">PS896</strain>
    </source>
</reference>
<organism evidence="1 2">
    <name type="scientific">Pseudomonas fluorescens</name>
    <dbReference type="NCBI Taxonomy" id="294"/>
    <lineage>
        <taxon>Bacteria</taxon>
        <taxon>Pseudomonadati</taxon>
        <taxon>Pseudomonadota</taxon>
        <taxon>Gammaproteobacteria</taxon>
        <taxon>Pseudomonadales</taxon>
        <taxon>Pseudomonadaceae</taxon>
        <taxon>Pseudomonas</taxon>
    </lineage>
</organism>
<evidence type="ECO:0000313" key="1">
    <source>
        <dbReference type="EMBL" id="VVP49321.1"/>
    </source>
</evidence>